<dbReference type="SUPFAM" id="SSF81606">
    <property type="entry name" value="PP2C-like"/>
    <property type="match status" value="1"/>
</dbReference>
<protein>
    <submittedName>
        <fullName evidence="2">PPM-type phosphatase domain-containing protein</fullName>
    </submittedName>
</protein>
<sequence length="140" mass="15699">LYRRLTPNDRFLVIATDGLWDCLDPDTAVRLVNDHTLGTQTLNTYVPIAGTTLAQVHEELKLRQEGTSKKPLDENSATHLLRHALGGSGSIATQYLRLIELLQLPPHVARRYRDDITIIVVHFDQKYLEAFQEAAGPSQA</sequence>
<dbReference type="AlphaFoldDB" id="A0A183EJP9"/>
<proteinExistence type="predicted"/>
<organism evidence="2">
    <name type="scientific">Gongylonema pulchrum</name>
    <dbReference type="NCBI Taxonomy" id="637853"/>
    <lineage>
        <taxon>Eukaryota</taxon>
        <taxon>Metazoa</taxon>
        <taxon>Ecdysozoa</taxon>
        <taxon>Nematoda</taxon>
        <taxon>Chromadorea</taxon>
        <taxon>Rhabditida</taxon>
        <taxon>Spirurina</taxon>
        <taxon>Spiruromorpha</taxon>
        <taxon>Spiruroidea</taxon>
        <taxon>Gongylonematidae</taxon>
        <taxon>Gongylonema</taxon>
    </lineage>
</organism>
<dbReference type="WBParaSite" id="GPUH_0002121501-mRNA-1">
    <property type="protein sequence ID" value="GPUH_0002121501-mRNA-1"/>
    <property type="gene ID" value="GPUH_0002121501"/>
</dbReference>
<dbReference type="InterPro" id="IPR001932">
    <property type="entry name" value="PPM-type_phosphatase-like_dom"/>
</dbReference>
<dbReference type="InterPro" id="IPR036457">
    <property type="entry name" value="PPM-type-like_dom_sf"/>
</dbReference>
<evidence type="ECO:0000313" key="2">
    <source>
        <dbReference type="WBParaSite" id="GPUH_0002121501-mRNA-1"/>
    </source>
</evidence>
<accession>A0A183EJP9</accession>
<name>A0A183EJP9_9BILA</name>
<dbReference type="Pfam" id="PF00481">
    <property type="entry name" value="PP2C"/>
    <property type="match status" value="1"/>
</dbReference>
<feature type="domain" description="PPM-type phosphatase" evidence="1">
    <location>
        <begin position="1"/>
        <end position="123"/>
    </location>
</feature>
<reference evidence="2" key="1">
    <citation type="submission" date="2016-06" db="UniProtKB">
        <authorList>
            <consortium name="WormBaseParasite"/>
        </authorList>
    </citation>
    <scope>IDENTIFICATION</scope>
</reference>
<evidence type="ECO:0000259" key="1">
    <source>
        <dbReference type="PROSITE" id="PS51746"/>
    </source>
</evidence>
<dbReference type="Gene3D" id="3.60.40.10">
    <property type="entry name" value="PPM-type phosphatase domain"/>
    <property type="match status" value="1"/>
</dbReference>
<dbReference type="PROSITE" id="PS51746">
    <property type="entry name" value="PPM_2"/>
    <property type="match status" value="1"/>
</dbReference>